<accession>A0A7J4JMR3</accession>
<dbReference type="NCBIfam" id="TIGR01080">
    <property type="entry name" value="rplX_A_E"/>
    <property type="match status" value="1"/>
</dbReference>
<evidence type="ECO:0000256" key="2">
    <source>
        <dbReference type="ARBA" id="ARBA00022980"/>
    </source>
</evidence>
<evidence type="ECO:0000313" key="8">
    <source>
        <dbReference type="Proteomes" id="UP000564964"/>
    </source>
</evidence>
<reference evidence="8" key="1">
    <citation type="journal article" date="2020" name="bioRxiv">
        <title>A rank-normalized archaeal taxonomy based on genome phylogeny resolves widespread incomplete and uneven classifications.</title>
        <authorList>
            <person name="Rinke C."/>
            <person name="Chuvochina M."/>
            <person name="Mussig A.J."/>
            <person name="Chaumeil P.-A."/>
            <person name="Waite D.W."/>
            <person name="Whitman W.B."/>
            <person name="Parks D.H."/>
            <person name="Hugenholtz P."/>
        </authorList>
    </citation>
    <scope>NUCLEOTIDE SEQUENCE [LARGE SCALE GENOMIC DNA]</scope>
</reference>
<dbReference type="InterPro" id="IPR008991">
    <property type="entry name" value="Translation_prot_SH3-like_sf"/>
</dbReference>
<protein>
    <recommendedName>
        <fullName evidence="4">Large ribosomal subunit protein uL24</fullName>
    </recommendedName>
</protein>
<dbReference type="InterPro" id="IPR041988">
    <property type="entry name" value="Ribosomal_uL24_KOW"/>
</dbReference>
<dbReference type="HAMAP" id="MF_01326_A">
    <property type="entry name" value="Ribosomal_uL24_A"/>
    <property type="match status" value="1"/>
</dbReference>
<feature type="domain" description="KOW" evidence="5">
    <location>
        <begin position="48"/>
        <end position="75"/>
    </location>
</feature>
<dbReference type="AlphaFoldDB" id="A0A7J4JMR3"/>
<gene>
    <name evidence="4" type="primary">rpl24</name>
    <name evidence="7" type="synonym">rplX</name>
    <name evidence="6" type="ORF">HA252_03930</name>
    <name evidence="7" type="ORF">J4203_04640</name>
</gene>
<dbReference type="EMBL" id="DUGH01000097">
    <property type="protein sequence ID" value="HIH16526.1"/>
    <property type="molecule type" value="Genomic_DNA"/>
</dbReference>
<dbReference type="InterPro" id="IPR005756">
    <property type="entry name" value="Ribosomal_uL24_euk/arc"/>
</dbReference>
<comment type="subunit">
    <text evidence="4">Part of the 50S ribosomal subunit.</text>
</comment>
<evidence type="ECO:0000313" key="7">
    <source>
        <dbReference type="EMBL" id="MBS3063136.1"/>
    </source>
</evidence>
<reference evidence="7" key="2">
    <citation type="submission" date="2021-03" db="EMBL/GenBank/DDBJ databases">
        <authorList>
            <person name="Jaffe A."/>
        </authorList>
    </citation>
    <scope>NUCLEOTIDE SEQUENCE</scope>
    <source>
        <strain evidence="7">RIFCSPLOWO2_01_FULL_58_19</strain>
    </source>
</reference>
<dbReference type="GO" id="GO:0006412">
    <property type="term" value="P:translation"/>
    <property type="evidence" value="ECO:0007669"/>
    <property type="project" value="UniProtKB-UniRule"/>
</dbReference>
<dbReference type="EMBL" id="JAGVWE010000004">
    <property type="protein sequence ID" value="MBS3063136.1"/>
    <property type="molecule type" value="Genomic_DNA"/>
</dbReference>
<dbReference type="CDD" id="cd06089">
    <property type="entry name" value="KOW_RPL26"/>
    <property type="match status" value="1"/>
</dbReference>
<dbReference type="SUPFAM" id="SSF50104">
    <property type="entry name" value="Translation proteins SH3-like domain"/>
    <property type="match status" value="1"/>
</dbReference>
<dbReference type="SMART" id="SM00739">
    <property type="entry name" value="KOW"/>
    <property type="match status" value="1"/>
</dbReference>
<proteinExistence type="inferred from homology"/>
<dbReference type="InterPro" id="IPR005824">
    <property type="entry name" value="KOW"/>
</dbReference>
<comment type="caution">
    <text evidence="6">The sequence shown here is derived from an EMBL/GenBank/DDBJ whole genome shotgun (WGS) entry which is preliminary data.</text>
</comment>
<dbReference type="PANTHER" id="PTHR11143">
    <property type="entry name" value="60S RIBOSOMAL PROTEIN L26 FAMILY MEMBER"/>
    <property type="match status" value="1"/>
</dbReference>
<keyword evidence="4" id="KW-0694">RNA-binding</keyword>
<reference evidence="7" key="3">
    <citation type="submission" date="2021-05" db="EMBL/GenBank/DDBJ databases">
        <title>Protein family content uncovers lineage relationships and bacterial pathway maintenance mechanisms in DPANN archaea.</title>
        <authorList>
            <person name="Castelle C.J."/>
            <person name="Meheust R."/>
            <person name="Jaffe A.L."/>
            <person name="Seitz K."/>
            <person name="Gong X."/>
            <person name="Baker B.J."/>
            <person name="Banfield J.F."/>
        </authorList>
    </citation>
    <scope>NUCLEOTIDE SEQUENCE</scope>
    <source>
        <strain evidence="7">RIFCSPLOWO2_01_FULL_58_19</strain>
    </source>
</reference>
<evidence type="ECO:0000313" key="6">
    <source>
        <dbReference type="EMBL" id="HIH16526.1"/>
    </source>
</evidence>
<comment type="similarity">
    <text evidence="1 4">Belongs to the universal ribosomal protein uL24 family.</text>
</comment>
<evidence type="ECO:0000256" key="1">
    <source>
        <dbReference type="ARBA" id="ARBA00010618"/>
    </source>
</evidence>
<sequence>MGVALTESSKPGKQRKAWYNLPLHKRKVLVSAHLSGELRKSLGKRAVPVRKGDKVKLVRGGRAGFSGKISRVDRTKGFVFIEGLKRRKADGKEILVPVRPSNLVIEEIESADALRLGGKAAKKGKERKG</sequence>
<dbReference type="Proteomes" id="UP000564964">
    <property type="component" value="Unassembled WGS sequence"/>
</dbReference>
<organism evidence="6 8">
    <name type="scientific">Candidatus Iainarchaeum sp</name>
    <dbReference type="NCBI Taxonomy" id="3101447"/>
    <lineage>
        <taxon>Archaea</taxon>
        <taxon>Candidatus Iainarchaeota</taxon>
        <taxon>Candidatus Iainarchaeia</taxon>
        <taxon>Candidatus Iainarchaeales</taxon>
        <taxon>Candidatus Iainarchaeaceae</taxon>
        <taxon>Candidatus Iainarchaeum</taxon>
    </lineage>
</organism>
<name>A0A7J4JMR3_9ARCH</name>
<dbReference type="Gene3D" id="2.30.30.30">
    <property type="match status" value="1"/>
</dbReference>
<comment type="function">
    <text evidence="4">Located at the polypeptide exit tunnel on the outside of the subunit.</text>
</comment>
<keyword evidence="3 4" id="KW-0687">Ribonucleoprotein</keyword>
<comment type="function">
    <text evidence="4">One of two assembly initiator proteins, it binds directly to the 5'-end of the 23S rRNA, where it nucleates assembly of the 50S subunit.</text>
</comment>
<dbReference type="GO" id="GO:0019843">
    <property type="term" value="F:rRNA binding"/>
    <property type="evidence" value="ECO:0007669"/>
    <property type="project" value="UniProtKB-UniRule"/>
</dbReference>
<dbReference type="GO" id="GO:0003735">
    <property type="term" value="F:structural constituent of ribosome"/>
    <property type="evidence" value="ECO:0007669"/>
    <property type="project" value="UniProtKB-UniRule"/>
</dbReference>
<dbReference type="InterPro" id="IPR014722">
    <property type="entry name" value="Rib_uL2_dom2"/>
</dbReference>
<dbReference type="Proteomes" id="UP000678237">
    <property type="component" value="Unassembled WGS sequence"/>
</dbReference>
<dbReference type="Pfam" id="PF00467">
    <property type="entry name" value="KOW"/>
    <property type="match status" value="1"/>
</dbReference>
<evidence type="ECO:0000259" key="5">
    <source>
        <dbReference type="SMART" id="SM00739"/>
    </source>
</evidence>
<evidence type="ECO:0000256" key="3">
    <source>
        <dbReference type="ARBA" id="ARBA00023274"/>
    </source>
</evidence>
<keyword evidence="4" id="KW-0699">rRNA-binding</keyword>
<keyword evidence="2 4" id="KW-0689">Ribosomal protein</keyword>
<evidence type="ECO:0000256" key="4">
    <source>
        <dbReference type="HAMAP-Rule" id="MF_01326"/>
    </source>
</evidence>
<dbReference type="Pfam" id="PF16906">
    <property type="entry name" value="Ribosomal_L26"/>
    <property type="match status" value="1"/>
</dbReference>
<dbReference type="GO" id="GO:0015934">
    <property type="term" value="C:large ribosomal subunit"/>
    <property type="evidence" value="ECO:0007669"/>
    <property type="project" value="UniProtKB-UniRule"/>
</dbReference>